<evidence type="ECO:0000259" key="1">
    <source>
        <dbReference type="Pfam" id="PF12146"/>
    </source>
</evidence>
<keyword evidence="3" id="KW-1185">Reference proteome</keyword>
<feature type="domain" description="Serine aminopeptidase S33" evidence="1">
    <location>
        <begin position="46"/>
        <end position="123"/>
    </location>
</feature>
<gene>
    <name evidence="2" type="ORF">Asi02nite_59600</name>
</gene>
<sequence>MVPLARAMSVPRCGRAGPVIVSPGGEGGAGYDGCPARHRPNTGSGQDDVTRDTGAAADWTRLARSQRPDPACLLGRSFGAEVVAATAAAASDRVRAVVLAAPTSDPAARSRTAQILRWLRDVPREPLWQVPLFARDASQGAQRVGGGEAGRP</sequence>
<evidence type="ECO:0000313" key="3">
    <source>
        <dbReference type="Proteomes" id="UP000604117"/>
    </source>
</evidence>
<dbReference type="Pfam" id="PF12146">
    <property type="entry name" value="Hydrolase_4"/>
    <property type="match status" value="1"/>
</dbReference>
<proteinExistence type="predicted"/>
<name>A0ABQ4CYR6_9ACTN</name>
<organism evidence="2 3">
    <name type="scientific">Asanoa siamensis</name>
    <dbReference type="NCBI Taxonomy" id="926357"/>
    <lineage>
        <taxon>Bacteria</taxon>
        <taxon>Bacillati</taxon>
        <taxon>Actinomycetota</taxon>
        <taxon>Actinomycetes</taxon>
        <taxon>Micromonosporales</taxon>
        <taxon>Micromonosporaceae</taxon>
        <taxon>Asanoa</taxon>
    </lineage>
</organism>
<accession>A0ABQ4CYR6</accession>
<reference evidence="2 3" key="1">
    <citation type="submission" date="2021-01" db="EMBL/GenBank/DDBJ databases">
        <title>Whole genome shotgun sequence of Asanoa siamensis NBRC 107932.</title>
        <authorList>
            <person name="Komaki H."/>
            <person name="Tamura T."/>
        </authorList>
    </citation>
    <scope>NUCLEOTIDE SEQUENCE [LARGE SCALE GENOMIC DNA]</scope>
    <source>
        <strain evidence="2 3">NBRC 107932</strain>
    </source>
</reference>
<evidence type="ECO:0000313" key="2">
    <source>
        <dbReference type="EMBL" id="GIF76442.1"/>
    </source>
</evidence>
<dbReference type="Gene3D" id="3.40.50.1820">
    <property type="entry name" value="alpha/beta hydrolase"/>
    <property type="match status" value="1"/>
</dbReference>
<dbReference type="EMBL" id="BONE01000061">
    <property type="protein sequence ID" value="GIF76442.1"/>
    <property type="molecule type" value="Genomic_DNA"/>
</dbReference>
<comment type="caution">
    <text evidence="2">The sequence shown here is derived from an EMBL/GenBank/DDBJ whole genome shotgun (WGS) entry which is preliminary data.</text>
</comment>
<dbReference type="SUPFAM" id="SSF53474">
    <property type="entry name" value="alpha/beta-Hydrolases"/>
    <property type="match status" value="1"/>
</dbReference>
<protein>
    <recommendedName>
        <fullName evidence="1">Serine aminopeptidase S33 domain-containing protein</fullName>
    </recommendedName>
</protein>
<dbReference type="InterPro" id="IPR029058">
    <property type="entry name" value="AB_hydrolase_fold"/>
</dbReference>
<dbReference type="InterPro" id="IPR022742">
    <property type="entry name" value="Hydrolase_4"/>
</dbReference>
<dbReference type="Proteomes" id="UP000604117">
    <property type="component" value="Unassembled WGS sequence"/>
</dbReference>